<gene>
    <name evidence="1" type="ORF">CIK00_15425</name>
</gene>
<dbReference type="AlphaFoldDB" id="A0A2N4UPR1"/>
<sequence>MNNTKNIGVNELTAARYAQINFIANHLAQKQPLLHKTGRFSGLSKAIVRSEIAHYVVSALFNVRNQSEIKQSIANTDFIQSTNNTAILLDTSEAHVTKLKSLLVESLFSPTKTNKRSRVVSVDGKAISAVEASSIDAFSFIDELITLSVITGYAEAGYSTFRRHSSIEPLWKLMPSAGDLRIADDLTKEESAMTDFIIKNGSDYHFCINFFYPNDDARHNTKQEVLIVTNEELNTPLADLSKRIENVRKYERFKNCRVFVVNLNNVQRPVCNAPLSAFELTGTLEERSLDDVEICSVIDFVEIRDLVGYKFGLDTSDKGAINKK</sequence>
<keyword evidence="2" id="KW-1185">Reference proteome</keyword>
<comment type="caution">
    <text evidence="1">The sequence shown here is derived from an EMBL/GenBank/DDBJ whole genome shotgun (WGS) entry which is preliminary data.</text>
</comment>
<evidence type="ECO:0000313" key="1">
    <source>
        <dbReference type="EMBL" id="PLC57005.1"/>
    </source>
</evidence>
<protein>
    <submittedName>
        <fullName evidence="1">Uncharacterized protein</fullName>
    </submittedName>
</protein>
<dbReference type="EMBL" id="NPIB01000021">
    <property type="protein sequence ID" value="PLC57005.1"/>
    <property type="molecule type" value="Genomic_DNA"/>
</dbReference>
<reference evidence="1 2" key="1">
    <citation type="journal article" date="2018" name="Syst. Appl. Microbiol.">
        <title>Photobacterium carnosum sp. nov., isolated from spoiled modified atmosphere packaged poultry meat.</title>
        <authorList>
            <person name="Hilgarth M."/>
            <person name="Fuertes S."/>
            <person name="Ehrmann M."/>
            <person name="Vogel R.F."/>
        </authorList>
    </citation>
    <scope>NUCLEOTIDE SEQUENCE [LARGE SCALE GENOMIC DNA]</scope>
    <source>
        <strain evidence="1 2">TMW 2.2021</strain>
    </source>
</reference>
<proteinExistence type="predicted"/>
<name>A0A2N4UPR1_9GAMM</name>
<accession>A0A2N4UPR1</accession>
<dbReference type="Proteomes" id="UP000234420">
    <property type="component" value="Unassembled WGS sequence"/>
</dbReference>
<dbReference type="RefSeq" id="WP_065207993.1">
    <property type="nucleotide sequence ID" value="NZ_JABJXE010000011.1"/>
</dbReference>
<evidence type="ECO:0000313" key="2">
    <source>
        <dbReference type="Proteomes" id="UP000234420"/>
    </source>
</evidence>
<organism evidence="1 2">
    <name type="scientific">Photobacterium carnosum</name>
    <dbReference type="NCBI Taxonomy" id="2023717"/>
    <lineage>
        <taxon>Bacteria</taxon>
        <taxon>Pseudomonadati</taxon>
        <taxon>Pseudomonadota</taxon>
        <taxon>Gammaproteobacteria</taxon>
        <taxon>Vibrionales</taxon>
        <taxon>Vibrionaceae</taxon>
        <taxon>Photobacterium</taxon>
    </lineage>
</organism>